<accession>A0ABV2ABU6</accession>
<keyword evidence="7 9" id="KW-0472">Membrane</keyword>
<evidence type="ECO:0000256" key="1">
    <source>
        <dbReference type="ARBA" id="ARBA00004429"/>
    </source>
</evidence>
<dbReference type="Proteomes" id="UP001465331">
    <property type="component" value="Unassembled WGS sequence"/>
</dbReference>
<evidence type="ECO:0000256" key="2">
    <source>
        <dbReference type="ARBA" id="ARBA00022448"/>
    </source>
</evidence>
<comment type="similarity">
    <text evidence="8">Belongs to the TsuA/YedE (TC 9.B.102) family.</text>
</comment>
<keyword evidence="6 9" id="KW-1133">Transmembrane helix</keyword>
<dbReference type="EMBL" id="JBEPIJ010000013">
    <property type="protein sequence ID" value="MES0874700.1"/>
    <property type="molecule type" value="Genomic_DNA"/>
</dbReference>
<proteinExistence type="inferred from homology"/>
<dbReference type="Pfam" id="PF04143">
    <property type="entry name" value="Sulf_transp"/>
    <property type="match status" value="1"/>
</dbReference>
<gene>
    <name evidence="10" type="ORF">ABSH63_11870</name>
</gene>
<evidence type="ECO:0000313" key="11">
    <source>
        <dbReference type="Proteomes" id="UP001465331"/>
    </source>
</evidence>
<keyword evidence="11" id="KW-1185">Reference proteome</keyword>
<dbReference type="PANTHER" id="PTHR30574">
    <property type="entry name" value="INNER MEMBRANE PROTEIN YEDE"/>
    <property type="match status" value="1"/>
</dbReference>
<evidence type="ECO:0000256" key="5">
    <source>
        <dbReference type="ARBA" id="ARBA00022692"/>
    </source>
</evidence>
<dbReference type="RefSeq" id="WP_352890014.1">
    <property type="nucleotide sequence ID" value="NZ_JBEPIJ010000013.1"/>
</dbReference>
<dbReference type="InterPro" id="IPR007272">
    <property type="entry name" value="Sulf_transp_TsuA/YedE"/>
</dbReference>
<dbReference type="PANTHER" id="PTHR30574:SF1">
    <property type="entry name" value="SULPHUR TRANSPORT DOMAIN-CONTAINING PROTEIN"/>
    <property type="match status" value="1"/>
</dbReference>
<evidence type="ECO:0000256" key="3">
    <source>
        <dbReference type="ARBA" id="ARBA00022475"/>
    </source>
</evidence>
<evidence type="ECO:0000256" key="9">
    <source>
        <dbReference type="SAM" id="Phobius"/>
    </source>
</evidence>
<evidence type="ECO:0000256" key="7">
    <source>
        <dbReference type="ARBA" id="ARBA00023136"/>
    </source>
</evidence>
<feature type="transmembrane region" description="Helical" evidence="9">
    <location>
        <begin position="64"/>
        <end position="83"/>
    </location>
</feature>
<keyword evidence="5 9" id="KW-0812">Transmembrane</keyword>
<evidence type="ECO:0000313" key="10">
    <source>
        <dbReference type="EMBL" id="MES0874700.1"/>
    </source>
</evidence>
<reference evidence="10 11" key="1">
    <citation type="submission" date="2024-06" db="EMBL/GenBank/DDBJ databases">
        <authorList>
            <person name="Li Z."/>
            <person name="Jiang Y."/>
        </authorList>
    </citation>
    <scope>NUCLEOTIDE SEQUENCE [LARGE SCALE GENOMIC DNA]</scope>
    <source>
        <strain evidence="10 11">HSW-8</strain>
    </source>
</reference>
<feature type="transmembrane region" description="Helical" evidence="9">
    <location>
        <begin position="95"/>
        <end position="113"/>
    </location>
</feature>
<comment type="subcellular location">
    <subcellularLocation>
        <location evidence="1">Cell inner membrane</location>
        <topology evidence="1">Multi-pass membrane protein</topology>
    </subcellularLocation>
</comment>
<evidence type="ECO:0000256" key="8">
    <source>
        <dbReference type="ARBA" id="ARBA00035655"/>
    </source>
</evidence>
<sequence>MQPRQPNRYRAMTATPFTPGAAILGGLLIGLAVVVLAAGTGRVAGISGIAAGALGPKPAEGGHWRWAFLIGLVVGGLVYAAFVGPVRPPSGAADAWLPVLIGAGLVGFGTRMGSGCTSGHGICGLSRGSMRSLVATAVFMSTGIATVFVARHLL</sequence>
<comment type="caution">
    <text evidence="10">The sequence shown here is derived from an EMBL/GenBank/DDBJ whole genome shotgun (WGS) entry which is preliminary data.</text>
</comment>
<evidence type="ECO:0000256" key="6">
    <source>
        <dbReference type="ARBA" id="ARBA00022989"/>
    </source>
</evidence>
<protein>
    <submittedName>
        <fullName evidence="10">YeeE/YedE family protein</fullName>
    </submittedName>
</protein>
<keyword evidence="2" id="KW-0813">Transport</keyword>
<name>A0ABV2ABU6_9GAMM</name>
<feature type="transmembrane region" description="Helical" evidence="9">
    <location>
        <begin position="133"/>
        <end position="150"/>
    </location>
</feature>
<keyword evidence="3" id="KW-1003">Cell membrane</keyword>
<organism evidence="10 11">
    <name type="scientific">Sinimarinibacterium thermocellulolyticum</name>
    <dbReference type="NCBI Taxonomy" id="3170016"/>
    <lineage>
        <taxon>Bacteria</taxon>
        <taxon>Pseudomonadati</taxon>
        <taxon>Pseudomonadota</taxon>
        <taxon>Gammaproteobacteria</taxon>
        <taxon>Nevskiales</taxon>
        <taxon>Nevskiaceae</taxon>
        <taxon>Sinimarinibacterium</taxon>
    </lineage>
</organism>
<feature type="transmembrane region" description="Helical" evidence="9">
    <location>
        <begin position="21"/>
        <end position="44"/>
    </location>
</feature>
<keyword evidence="4" id="KW-0997">Cell inner membrane</keyword>
<evidence type="ECO:0000256" key="4">
    <source>
        <dbReference type="ARBA" id="ARBA00022519"/>
    </source>
</evidence>